<evidence type="ECO:0000259" key="13">
    <source>
        <dbReference type="PROSITE" id="PS51434"/>
    </source>
</evidence>
<proteinExistence type="inferred from homology"/>
<evidence type="ECO:0000256" key="2">
    <source>
        <dbReference type="ARBA" id="ARBA00004620"/>
    </source>
</evidence>
<protein>
    <recommendedName>
        <fullName evidence="4">Nuclear pore complex protein Nup98-Nup96</fullName>
    </recommendedName>
</protein>
<dbReference type="InterPro" id="IPR036903">
    <property type="entry name" value="Nup98_auto-Pept-S59_dom_sf"/>
</dbReference>
<evidence type="ECO:0000256" key="11">
    <source>
        <dbReference type="ARBA" id="ARBA00023242"/>
    </source>
</evidence>
<dbReference type="Pfam" id="PF21240">
    <property type="entry name" value="Nup98_GLEBS"/>
    <property type="match status" value="1"/>
</dbReference>
<dbReference type="Pfam" id="PF12110">
    <property type="entry name" value="Nup96"/>
    <property type="match status" value="1"/>
</dbReference>
<evidence type="ECO:0000313" key="15">
    <source>
        <dbReference type="Proteomes" id="UP000069940"/>
    </source>
</evidence>
<keyword evidence="7" id="KW-0509">mRNA transport</keyword>
<keyword evidence="15" id="KW-1185">Reference proteome</keyword>
<dbReference type="PROSITE" id="PS51434">
    <property type="entry name" value="NUP_C"/>
    <property type="match status" value="1"/>
</dbReference>
<dbReference type="PANTHER" id="PTHR23198:SF6">
    <property type="entry name" value="NUCLEAR PORE COMPLEX PROTEIN NUP98-NUP96"/>
    <property type="match status" value="1"/>
</dbReference>
<keyword evidence="6" id="KW-0068">Autocatalytic cleavage</keyword>
<sequence>MFGPKQGGFGQTNAAAGFGTFGTTAATASPFGQASTFGKPATTGAFGATPAFGQQATPSLFGQTQPAAGGLFGASTTAAPAFGAPATTQSGFGAFGQPQQQTTSLFGTQNNTAPTTSLFGSNNNNSAFGAAKPAGFGGFGQPAAQTSLFGQASTSQTTTGGFFGQTAQSGGLFGAQKPAFGATAPIGAGNGTAVAKYQQTASTDTLVKNGQTTTVQTKQHCITFMKEYENKSVEELRIEDYQANRKGPQAGAAGGFFGATPAATPFGAPATQPQSLFGQTTTSQPSTGLFGSTTNTFGQSTAPAFGSTQATAFGKPFGTTATTTSFGFGQTNTSTLGGLTANKPAFGTPTTGLFGQTAAPAANTFGQSTFGGFGAQSQTQPAGGLFSGTTTSTAGATPFGGLGTQTTQTGFGFGATTATNTTGGGLFGAKPASTFGTIQSPFGQTPASTAPTFGGFGTTTNTGGSLFGSTFNKPAAPAFGLNTATSTGTFGGGLNFGTGSGSLFGNTANKPGGLGTGTGLFGNTSTLGAGTGAFGTLGTSGFGAGLGTNTGMGMAGQPAQAAVPIHQQILAMVTSPYGDNPIFKDIKPLTGATAESLKPTNPTAQKAILEGANQQFKVSPKVTGSGVRIKPVGAATLSKKSLFEGLEEYDSTLEESFSLKPNAKRLIIKPKASTPTITIPNRLPTSANDSTAVKDDPTAKESFRNQIPVNPVEPQSAGQDTSRRVSWLQSNALDKVRQSNRLSESVLDTTIKEFAPSSSAAQSAASSLAAAAKDQNLSLDSGSSPTGSTGSSQQGAGAASGGGLGGKGEAGAGSSPIQLNDSLLSSSNRSFLNDTTANATGIGDLSLISNSIQEEVEPHPTGIVLRRPGYYTIPSLDEILQLMDAEGRCVVSNFTIGRKGYGNVYFNEPIDVANLNLDEIVHFRHKEVIIYPDDENKPPVGQGLNRKAQITLDQVWPHDKTLHEPIKDPHRLALMDYEGKLRRVCDKCDTRFLEYRPDTGSWVFKVDHFSKYGLSDSDEDEPPVDPKKAKMIGVEDDKLGKEKGAIPKKPMGATGLIAREKVLGQEDLSYSMIAHDSLAPTSPTAALALGMGTDSHKLQLMKASFFVDDDYDRRSMISDMTDGGRDSPDQMVPNKPYFGLGRTMTSSLYMRAESPKVVEAESMQMDDFVNPATLFTTSTSKNFQEQQKLKHAQIAEIPRPIGPRSLPLILKPKVELVHSNNIVIPLQKSVLARFLNNKSDLAFFHGRKFKVGWSFPSSLVQLNTVENCATLLKKDEPMPLGDLHRFFAGRTARDYSPAALQMLRIRSSAEIPQFARTVEEHLRIQLKYDTARKVPGSDCPHYVAGGKHAALADHLETSRRIASGGDLDPAGFEALCVEVWSLCAALWGAREELEDVEESAHMSIMFRRDLFSEWIEEVVTDLSAREVTAALKGKKQDYLDQLLELICTHKVLDACELAFENNDINLSMLLAQISGGPTVRQLVQHQLSSWQDVEADKFIDPRRLKIFMLIAGIPLLSSSHGAINIFEKLGWLKSMALHLWYLCSPTASITDALINYEKSFGSSDFFALPPTPAYTSRVKLDSSKPIQDIRFHLLKLYSKRSHPLESLLNPATHTPDPLDFRLSWFLLQILETLGYHHCSELSRSQLHVSFASQLENHGLWHWSIYVLLHLNDKSRRELAIQDLLYRYIQLSSSEQEDQDQEDEDEEYRQREQFIVDELGIPESWIFWAKAVRAGAQFDYHRQARFLLKAKQWSQAHEVIMEHIAADCVINDDIPYLKSLLNEFEDVKQISNWSIKGQILKDFIELNEKFDLIRDAIDDEVAEARLEQLKPKLSDLCSVIKMFPCPTPKHRLCQSEIAQRLAFLIRSFFAQDPRINSCALMRSALEKLPLPQEYAKEELRHMLSAFLAEDLRKQQQ</sequence>
<dbReference type="InterPro" id="IPR021967">
    <property type="entry name" value="Nup98_C"/>
</dbReference>
<feature type="compositionally biased region" description="Low complexity" evidence="12">
    <location>
        <begin position="781"/>
        <end position="797"/>
    </location>
</feature>
<evidence type="ECO:0000256" key="4">
    <source>
        <dbReference type="ARBA" id="ARBA00013472"/>
    </source>
</evidence>
<evidence type="ECO:0000256" key="7">
    <source>
        <dbReference type="ARBA" id="ARBA00022816"/>
    </source>
</evidence>
<dbReference type="RefSeq" id="XP_029720353.2">
    <property type="nucleotide sequence ID" value="XM_029864493.2"/>
</dbReference>
<dbReference type="InterPro" id="IPR007230">
    <property type="entry name" value="Nup98_auto-Pept-S59_dom"/>
</dbReference>
<dbReference type="Pfam" id="PF04096">
    <property type="entry name" value="Nucleoporin2"/>
    <property type="match status" value="1"/>
</dbReference>
<evidence type="ECO:0000256" key="3">
    <source>
        <dbReference type="ARBA" id="ARBA00008926"/>
    </source>
</evidence>
<dbReference type="SUPFAM" id="SSF82215">
    <property type="entry name" value="C-terminal autoproteolytic domain of nucleoporin nup98"/>
    <property type="match status" value="1"/>
</dbReference>
<reference evidence="15" key="1">
    <citation type="journal article" date="2015" name="Proc. Natl. Acad. Sci. U.S.A.">
        <title>Genome sequence of the Asian Tiger mosquito, Aedes albopictus, reveals insights into its biology, genetics, and evolution.</title>
        <authorList>
            <person name="Chen X.G."/>
            <person name="Jiang X."/>
            <person name="Gu J."/>
            <person name="Xu M."/>
            <person name="Wu Y."/>
            <person name="Deng Y."/>
            <person name="Zhang C."/>
            <person name="Bonizzoni M."/>
            <person name="Dermauw W."/>
            <person name="Vontas J."/>
            <person name="Armbruster P."/>
            <person name="Huang X."/>
            <person name="Yang Y."/>
            <person name="Zhang H."/>
            <person name="He W."/>
            <person name="Peng H."/>
            <person name="Liu Y."/>
            <person name="Wu K."/>
            <person name="Chen J."/>
            <person name="Lirakis M."/>
            <person name="Topalis P."/>
            <person name="Van Leeuwen T."/>
            <person name="Hall A.B."/>
            <person name="Jiang X."/>
            <person name="Thorpe C."/>
            <person name="Mueller R.L."/>
            <person name="Sun C."/>
            <person name="Waterhouse R.M."/>
            <person name="Yan G."/>
            <person name="Tu Z.J."/>
            <person name="Fang X."/>
            <person name="James A.A."/>
        </authorList>
    </citation>
    <scope>NUCLEOTIDE SEQUENCE [LARGE SCALE GENOMIC DNA]</scope>
    <source>
        <strain evidence="15">Foshan</strain>
    </source>
</reference>
<comment type="similarity">
    <text evidence="3">Belongs to the nucleoporin GLFG family.</text>
</comment>
<feature type="compositionally biased region" description="Polar residues" evidence="12">
    <location>
        <begin position="675"/>
        <end position="691"/>
    </location>
</feature>
<evidence type="ECO:0000256" key="8">
    <source>
        <dbReference type="ARBA" id="ARBA00022927"/>
    </source>
</evidence>
<dbReference type="InterPro" id="IPR037665">
    <property type="entry name" value="Nucleoporin_S59-like"/>
</dbReference>
<evidence type="ECO:0000256" key="12">
    <source>
        <dbReference type="SAM" id="MobiDB-lite"/>
    </source>
</evidence>
<evidence type="ECO:0000256" key="6">
    <source>
        <dbReference type="ARBA" id="ARBA00022813"/>
    </source>
</evidence>
<reference evidence="14" key="2">
    <citation type="submission" date="2025-05" db="UniProtKB">
        <authorList>
            <consortium name="EnsemblMetazoa"/>
        </authorList>
    </citation>
    <scope>IDENTIFICATION</scope>
    <source>
        <strain evidence="14">Foshan</strain>
    </source>
</reference>
<evidence type="ECO:0000256" key="10">
    <source>
        <dbReference type="ARBA" id="ARBA00023132"/>
    </source>
</evidence>
<dbReference type="GeneID" id="109417255"/>
<feature type="region of interest" description="Disordered" evidence="12">
    <location>
        <begin position="776"/>
        <end position="818"/>
    </location>
</feature>
<keyword evidence="11" id="KW-0539">Nucleus</keyword>
<dbReference type="Gene3D" id="1.25.40.690">
    <property type="match status" value="1"/>
</dbReference>
<accession>A0ABM1ZGB8</accession>
<keyword evidence="10" id="KW-0906">Nuclear pore complex</keyword>
<dbReference type="InterPro" id="IPR025574">
    <property type="entry name" value="Nucleoporin_FG_rpt"/>
</dbReference>
<evidence type="ECO:0000313" key="14">
    <source>
        <dbReference type="EnsemblMetazoa" id="AALFPA23_018181.P26704"/>
    </source>
</evidence>
<comment type="subcellular location">
    <subcellularLocation>
        <location evidence="2">Nucleus membrane</location>
        <topology evidence="2">Peripheral membrane protein</topology>
        <orientation evidence="2">Nucleoplasmic side</orientation>
    </subcellularLocation>
    <subcellularLocation>
        <location evidence="1">Nucleus</location>
        <location evidence="1">Nuclear pore complex</location>
    </subcellularLocation>
</comment>
<dbReference type="EnsemblMetazoa" id="AALFPA23_018181.R26704">
    <property type="protein sequence ID" value="AALFPA23_018181.P26704"/>
    <property type="gene ID" value="AALFPA23_018181"/>
</dbReference>
<name>A0ABM1ZGB8_AEDAL</name>
<keyword evidence="5" id="KW-0813">Transport</keyword>
<dbReference type="Proteomes" id="UP000069940">
    <property type="component" value="Unassembled WGS sequence"/>
</dbReference>
<feature type="compositionally biased region" description="Gly residues" evidence="12">
    <location>
        <begin position="798"/>
        <end position="811"/>
    </location>
</feature>
<dbReference type="PANTHER" id="PTHR23198">
    <property type="entry name" value="NUCLEOPORIN"/>
    <property type="match status" value="1"/>
</dbReference>
<evidence type="ECO:0000256" key="9">
    <source>
        <dbReference type="ARBA" id="ARBA00023010"/>
    </source>
</evidence>
<feature type="domain" description="Peptidase S59" evidence="13">
    <location>
        <begin position="867"/>
        <end position="1009"/>
    </location>
</feature>
<evidence type="ECO:0000256" key="1">
    <source>
        <dbReference type="ARBA" id="ARBA00004567"/>
    </source>
</evidence>
<dbReference type="Gene3D" id="1.10.10.2360">
    <property type="match status" value="1"/>
</dbReference>
<feature type="compositionally biased region" description="Basic and acidic residues" evidence="12">
    <location>
        <begin position="692"/>
        <end position="703"/>
    </location>
</feature>
<organism evidence="14 15">
    <name type="scientific">Aedes albopictus</name>
    <name type="common">Asian tiger mosquito</name>
    <name type="synonym">Stegomyia albopicta</name>
    <dbReference type="NCBI Taxonomy" id="7160"/>
    <lineage>
        <taxon>Eukaryota</taxon>
        <taxon>Metazoa</taxon>
        <taxon>Ecdysozoa</taxon>
        <taxon>Arthropoda</taxon>
        <taxon>Hexapoda</taxon>
        <taxon>Insecta</taxon>
        <taxon>Pterygota</taxon>
        <taxon>Neoptera</taxon>
        <taxon>Endopterygota</taxon>
        <taxon>Diptera</taxon>
        <taxon>Nematocera</taxon>
        <taxon>Culicoidea</taxon>
        <taxon>Culicidae</taxon>
        <taxon>Culicinae</taxon>
        <taxon>Aedini</taxon>
        <taxon>Aedes</taxon>
        <taxon>Stegomyia</taxon>
    </lineage>
</organism>
<feature type="region of interest" description="Disordered" evidence="12">
    <location>
        <begin position="675"/>
        <end position="724"/>
    </location>
</feature>
<evidence type="ECO:0000256" key="5">
    <source>
        <dbReference type="ARBA" id="ARBA00022448"/>
    </source>
</evidence>
<keyword evidence="8" id="KW-0653">Protein transport</keyword>
<dbReference type="Pfam" id="PF13634">
    <property type="entry name" value="Nucleoporin_FG"/>
    <property type="match status" value="3"/>
</dbReference>
<keyword evidence="9" id="KW-0811">Translocation</keyword>
<dbReference type="Gene3D" id="3.30.1610.10">
    <property type="entry name" value="Peptidase S59, nucleoporin"/>
    <property type="match status" value="1"/>
</dbReference>